<evidence type="ECO:0000256" key="3">
    <source>
        <dbReference type="ARBA" id="ARBA00010871"/>
    </source>
</evidence>
<proteinExistence type="inferred from homology"/>
<dbReference type="GO" id="GO:0008360">
    <property type="term" value="P:regulation of cell shape"/>
    <property type="evidence" value="ECO:0007669"/>
    <property type="project" value="UniProtKB-KW"/>
</dbReference>
<evidence type="ECO:0000259" key="17">
    <source>
        <dbReference type="PROSITE" id="PS50975"/>
    </source>
</evidence>
<keyword evidence="15" id="KW-0460">Magnesium</keyword>
<dbReference type="SUPFAM" id="SSF56059">
    <property type="entry name" value="Glutathione synthetase ATP-binding domain-like"/>
    <property type="match status" value="1"/>
</dbReference>
<dbReference type="PANTHER" id="PTHR23132">
    <property type="entry name" value="D-ALANINE--D-ALANINE LIGASE"/>
    <property type="match status" value="1"/>
</dbReference>
<evidence type="ECO:0000256" key="13">
    <source>
        <dbReference type="HAMAP-Rule" id="MF_00047"/>
    </source>
</evidence>
<feature type="domain" description="ATP-grasp" evidence="17">
    <location>
        <begin position="123"/>
        <end position="324"/>
    </location>
</feature>
<dbReference type="InterPro" id="IPR011127">
    <property type="entry name" value="Dala_Dala_lig_N"/>
</dbReference>
<comment type="subcellular location">
    <subcellularLocation>
        <location evidence="2 13">Cytoplasm</location>
    </subcellularLocation>
</comment>
<dbReference type="GO" id="GO:0071555">
    <property type="term" value="P:cell wall organization"/>
    <property type="evidence" value="ECO:0007669"/>
    <property type="project" value="UniProtKB-KW"/>
</dbReference>
<gene>
    <name evidence="13" type="primary">ddl</name>
    <name evidence="18" type="ORF">ESA94_04505</name>
</gene>
<dbReference type="GO" id="GO:0009252">
    <property type="term" value="P:peptidoglycan biosynthetic process"/>
    <property type="evidence" value="ECO:0007669"/>
    <property type="project" value="UniProtKB-UniRule"/>
</dbReference>
<accession>A0A4Q1CMI3</accession>
<keyword evidence="6 13" id="KW-0436">Ligase</keyword>
<evidence type="ECO:0000256" key="9">
    <source>
        <dbReference type="ARBA" id="ARBA00022960"/>
    </source>
</evidence>
<name>A0A4Q1CMI3_9BACT</name>
<dbReference type="NCBIfam" id="NF002527">
    <property type="entry name" value="PRK01966.1-3"/>
    <property type="match status" value="1"/>
</dbReference>
<dbReference type="Gene3D" id="3.30.1490.20">
    <property type="entry name" value="ATP-grasp fold, A domain"/>
    <property type="match status" value="1"/>
</dbReference>
<keyword evidence="15" id="KW-0479">Metal-binding</keyword>
<dbReference type="HAMAP" id="MF_00047">
    <property type="entry name" value="Dala_Dala_lig"/>
    <property type="match status" value="1"/>
</dbReference>
<dbReference type="EMBL" id="SDHW01000001">
    <property type="protein sequence ID" value="RXK62277.1"/>
    <property type="molecule type" value="Genomic_DNA"/>
</dbReference>
<keyword evidence="7 16" id="KW-0547">Nucleotide-binding</keyword>
<evidence type="ECO:0000256" key="7">
    <source>
        <dbReference type="ARBA" id="ARBA00022741"/>
    </source>
</evidence>
<keyword evidence="19" id="KW-1185">Reference proteome</keyword>
<dbReference type="InterPro" id="IPR013815">
    <property type="entry name" value="ATP_grasp_subdomain_1"/>
</dbReference>
<evidence type="ECO:0000256" key="8">
    <source>
        <dbReference type="ARBA" id="ARBA00022840"/>
    </source>
</evidence>
<dbReference type="Proteomes" id="UP000290204">
    <property type="component" value="Unassembled WGS sequence"/>
</dbReference>
<dbReference type="PIRSF" id="PIRSF039102">
    <property type="entry name" value="Ddl/VanB"/>
    <property type="match status" value="1"/>
</dbReference>
<dbReference type="Gene3D" id="3.40.50.20">
    <property type="match status" value="1"/>
</dbReference>
<comment type="cofactor">
    <cofactor evidence="15">
        <name>Mg(2+)</name>
        <dbReference type="ChEBI" id="CHEBI:18420"/>
    </cofactor>
    <cofactor evidence="15">
        <name>Mn(2+)</name>
        <dbReference type="ChEBI" id="CHEBI:29035"/>
    </cofactor>
    <text evidence="15">Binds 2 magnesium or manganese ions per subunit.</text>
</comment>
<dbReference type="OrthoDB" id="9813261at2"/>
<sequence>MNGPKNIALVTGGYSGEAVISYKSATTIFNHLDKSKYNVYVIDVTKEGWFYKAENGELFAVDKNDFTISVNNHKVIFECVFIGMHGTPGEDGKLQGYFDVLGFPYTSCNAATSAITFNKRYTVAVAAFAGINVAKSVHLFKQQAFDSNQFNLNLPVFVKPNNGGSSIGMSKVSKKENLAAAIEKAFAEDNQVLIEEMITGREFTIGVFKHKGEIIAMPMTEVKADADMEFFDFVAKYQGKSTEITPAEASEEVYKKVSDAAKKVYAVFNCSGVIRIDFIYNEERNEPFMLEINTIPGQSDASIVPQQVKAMGWKLEDFYASLIEEALADAAAK</sequence>
<protein>
    <recommendedName>
        <fullName evidence="4 13">D-alanine--D-alanine ligase</fullName>
        <ecNumber evidence="4 13">6.3.2.4</ecNumber>
    </recommendedName>
    <alternativeName>
        <fullName evidence="13">D-Ala-D-Ala ligase</fullName>
    </alternativeName>
    <alternativeName>
        <fullName evidence="13">D-alanylalanine synthetase</fullName>
    </alternativeName>
</protein>
<keyword evidence="15" id="KW-0464">Manganese</keyword>
<comment type="cofactor">
    <cofactor evidence="1">
        <name>Mn(2+)</name>
        <dbReference type="ChEBI" id="CHEBI:29035"/>
    </cofactor>
</comment>
<dbReference type="SUPFAM" id="SSF52440">
    <property type="entry name" value="PreATP-grasp domain"/>
    <property type="match status" value="1"/>
</dbReference>
<evidence type="ECO:0000256" key="5">
    <source>
        <dbReference type="ARBA" id="ARBA00022490"/>
    </source>
</evidence>
<evidence type="ECO:0000256" key="11">
    <source>
        <dbReference type="ARBA" id="ARBA00023316"/>
    </source>
</evidence>
<dbReference type="InterPro" id="IPR011761">
    <property type="entry name" value="ATP-grasp"/>
</dbReference>
<keyword evidence="8 16" id="KW-0067">ATP-binding</keyword>
<feature type="active site" evidence="14">
    <location>
        <position position="302"/>
    </location>
</feature>
<dbReference type="InterPro" id="IPR000291">
    <property type="entry name" value="D-Ala_lig_Van_CS"/>
</dbReference>
<dbReference type="PROSITE" id="PS00843">
    <property type="entry name" value="DALA_DALA_LIGASE_1"/>
    <property type="match status" value="1"/>
</dbReference>
<feature type="binding site" evidence="15">
    <location>
        <position position="291"/>
    </location>
    <ligand>
        <name>Mg(2+)</name>
        <dbReference type="ChEBI" id="CHEBI:18420"/>
        <label>2</label>
    </ligand>
</feature>
<evidence type="ECO:0000256" key="6">
    <source>
        <dbReference type="ARBA" id="ARBA00022598"/>
    </source>
</evidence>
<evidence type="ECO:0000256" key="1">
    <source>
        <dbReference type="ARBA" id="ARBA00001936"/>
    </source>
</evidence>
<dbReference type="PANTHER" id="PTHR23132:SF23">
    <property type="entry name" value="D-ALANINE--D-ALANINE LIGASE B"/>
    <property type="match status" value="1"/>
</dbReference>
<keyword evidence="5 13" id="KW-0963">Cytoplasm</keyword>
<dbReference type="NCBIfam" id="NF002378">
    <property type="entry name" value="PRK01372.1"/>
    <property type="match status" value="1"/>
</dbReference>
<dbReference type="Pfam" id="PF01820">
    <property type="entry name" value="Dala_Dala_lig_N"/>
    <property type="match status" value="1"/>
</dbReference>
<dbReference type="InterPro" id="IPR005905">
    <property type="entry name" value="D_ala_D_ala"/>
</dbReference>
<evidence type="ECO:0000256" key="16">
    <source>
        <dbReference type="PROSITE-ProRule" id="PRU00409"/>
    </source>
</evidence>
<evidence type="ECO:0000256" key="2">
    <source>
        <dbReference type="ARBA" id="ARBA00004496"/>
    </source>
</evidence>
<comment type="pathway">
    <text evidence="13">Cell wall biogenesis; peptidoglycan biosynthesis.</text>
</comment>
<dbReference type="Pfam" id="PF07478">
    <property type="entry name" value="Dala_Dala_lig_C"/>
    <property type="match status" value="1"/>
</dbReference>
<dbReference type="GO" id="GO:0046872">
    <property type="term" value="F:metal ion binding"/>
    <property type="evidence" value="ECO:0007669"/>
    <property type="project" value="UniProtKB-KW"/>
</dbReference>
<dbReference type="GO" id="GO:0008716">
    <property type="term" value="F:D-alanine-D-alanine ligase activity"/>
    <property type="evidence" value="ECO:0007669"/>
    <property type="project" value="UniProtKB-UniRule"/>
</dbReference>
<reference evidence="18 19" key="1">
    <citation type="submission" date="2019-01" db="EMBL/GenBank/DDBJ databases">
        <title>Lacibacter sp. strain TTM-7.</title>
        <authorList>
            <person name="Chen W.-M."/>
        </authorList>
    </citation>
    <scope>NUCLEOTIDE SEQUENCE [LARGE SCALE GENOMIC DNA]</scope>
    <source>
        <strain evidence="18 19">TTM-7</strain>
    </source>
</reference>
<evidence type="ECO:0000313" key="19">
    <source>
        <dbReference type="Proteomes" id="UP000290204"/>
    </source>
</evidence>
<dbReference type="EC" id="6.3.2.4" evidence="4 13"/>
<comment type="catalytic activity">
    <reaction evidence="12 13">
        <text>2 D-alanine + ATP = D-alanyl-D-alanine + ADP + phosphate + H(+)</text>
        <dbReference type="Rhea" id="RHEA:11224"/>
        <dbReference type="ChEBI" id="CHEBI:15378"/>
        <dbReference type="ChEBI" id="CHEBI:30616"/>
        <dbReference type="ChEBI" id="CHEBI:43474"/>
        <dbReference type="ChEBI" id="CHEBI:57416"/>
        <dbReference type="ChEBI" id="CHEBI:57822"/>
        <dbReference type="ChEBI" id="CHEBI:456216"/>
        <dbReference type="EC" id="6.3.2.4"/>
    </reaction>
</comment>
<feature type="binding site" evidence="15">
    <location>
        <position position="291"/>
    </location>
    <ligand>
        <name>Mg(2+)</name>
        <dbReference type="ChEBI" id="CHEBI:18420"/>
        <label>1</label>
    </ligand>
</feature>
<dbReference type="AlphaFoldDB" id="A0A4Q1CMI3"/>
<evidence type="ECO:0000256" key="12">
    <source>
        <dbReference type="ARBA" id="ARBA00047614"/>
    </source>
</evidence>
<organism evidence="18 19">
    <name type="scientific">Lacibacter luteus</name>
    <dbReference type="NCBI Taxonomy" id="2508719"/>
    <lineage>
        <taxon>Bacteria</taxon>
        <taxon>Pseudomonadati</taxon>
        <taxon>Bacteroidota</taxon>
        <taxon>Chitinophagia</taxon>
        <taxon>Chitinophagales</taxon>
        <taxon>Chitinophagaceae</taxon>
        <taxon>Lacibacter</taxon>
    </lineage>
</organism>
<evidence type="ECO:0000256" key="14">
    <source>
        <dbReference type="PIRSR" id="PIRSR039102-1"/>
    </source>
</evidence>
<keyword evidence="9 13" id="KW-0133">Cell shape</keyword>
<dbReference type="Gene3D" id="3.30.470.20">
    <property type="entry name" value="ATP-grasp fold, B domain"/>
    <property type="match status" value="1"/>
</dbReference>
<comment type="caution">
    <text evidence="18">The sequence shown here is derived from an EMBL/GenBank/DDBJ whole genome shotgun (WGS) entry which is preliminary data.</text>
</comment>
<evidence type="ECO:0000256" key="15">
    <source>
        <dbReference type="PIRSR" id="PIRSR039102-3"/>
    </source>
</evidence>
<dbReference type="UniPathway" id="UPA00219"/>
<feature type="binding site" evidence="15">
    <location>
        <position position="293"/>
    </location>
    <ligand>
        <name>Mg(2+)</name>
        <dbReference type="ChEBI" id="CHEBI:18420"/>
        <label>2</label>
    </ligand>
</feature>
<keyword evidence="11 13" id="KW-0961">Cell wall biogenesis/degradation</keyword>
<evidence type="ECO:0000313" key="18">
    <source>
        <dbReference type="EMBL" id="RXK62277.1"/>
    </source>
</evidence>
<dbReference type="PROSITE" id="PS50975">
    <property type="entry name" value="ATP_GRASP"/>
    <property type="match status" value="1"/>
</dbReference>
<evidence type="ECO:0000256" key="4">
    <source>
        <dbReference type="ARBA" id="ARBA00012216"/>
    </source>
</evidence>
<dbReference type="RefSeq" id="WP_129129648.1">
    <property type="nucleotide sequence ID" value="NZ_SDHW01000001.1"/>
</dbReference>
<evidence type="ECO:0000256" key="10">
    <source>
        <dbReference type="ARBA" id="ARBA00022984"/>
    </source>
</evidence>
<dbReference type="GO" id="GO:0005524">
    <property type="term" value="F:ATP binding"/>
    <property type="evidence" value="ECO:0007669"/>
    <property type="project" value="UniProtKB-UniRule"/>
</dbReference>
<comment type="similarity">
    <text evidence="3 13">Belongs to the D-alanine--D-alanine ligase family.</text>
</comment>
<keyword evidence="10 13" id="KW-0573">Peptidoglycan synthesis</keyword>
<dbReference type="InterPro" id="IPR016185">
    <property type="entry name" value="PreATP-grasp_dom_sf"/>
</dbReference>
<feature type="active site" evidence="14">
    <location>
        <position position="17"/>
    </location>
</feature>
<feature type="binding site" evidence="15">
    <location>
        <position position="277"/>
    </location>
    <ligand>
        <name>Mg(2+)</name>
        <dbReference type="ChEBI" id="CHEBI:18420"/>
        <label>1</label>
    </ligand>
</feature>
<comment type="function">
    <text evidence="13">Cell wall formation.</text>
</comment>
<dbReference type="InterPro" id="IPR011095">
    <property type="entry name" value="Dala_Dala_lig_C"/>
</dbReference>
<dbReference type="GO" id="GO:0005737">
    <property type="term" value="C:cytoplasm"/>
    <property type="evidence" value="ECO:0007669"/>
    <property type="project" value="UniProtKB-SubCell"/>
</dbReference>
<feature type="active site" evidence="14">
    <location>
        <position position="165"/>
    </location>
</feature>
<dbReference type="NCBIfam" id="TIGR01205">
    <property type="entry name" value="D_ala_D_alaTIGR"/>
    <property type="match status" value="1"/>
</dbReference>